<comment type="caution">
    <text evidence="2">The sequence shown here is derived from an EMBL/GenBank/DDBJ whole genome shotgun (WGS) entry which is preliminary data.</text>
</comment>
<dbReference type="Proteomes" id="UP000236151">
    <property type="component" value="Unassembled WGS sequence"/>
</dbReference>
<evidence type="ECO:0000256" key="1">
    <source>
        <dbReference type="SAM" id="Phobius"/>
    </source>
</evidence>
<dbReference type="PANTHER" id="PTHR37814:SF1">
    <property type="entry name" value="MEMBRANE PROTEIN"/>
    <property type="match status" value="1"/>
</dbReference>
<evidence type="ECO:0008006" key="4">
    <source>
        <dbReference type="Google" id="ProtNLM"/>
    </source>
</evidence>
<feature type="transmembrane region" description="Helical" evidence="1">
    <location>
        <begin position="216"/>
        <end position="247"/>
    </location>
</feature>
<feature type="transmembrane region" description="Helical" evidence="1">
    <location>
        <begin position="142"/>
        <end position="165"/>
    </location>
</feature>
<proteinExistence type="predicted"/>
<dbReference type="EMBL" id="NIOJ01000013">
    <property type="protein sequence ID" value="PNU00090.1"/>
    <property type="molecule type" value="Genomic_DNA"/>
</dbReference>
<dbReference type="RefSeq" id="WP_103081026.1">
    <property type="nucleotide sequence ID" value="NZ_CP021850.1"/>
</dbReference>
<feature type="transmembrane region" description="Helical" evidence="1">
    <location>
        <begin position="43"/>
        <end position="64"/>
    </location>
</feature>
<accession>A0A2K2FMT6</accession>
<feature type="transmembrane region" description="Helical" evidence="1">
    <location>
        <begin position="185"/>
        <end position="209"/>
    </location>
</feature>
<feature type="transmembrane region" description="Helical" evidence="1">
    <location>
        <begin position="267"/>
        <end position="288"/>
    </location>
</feature>
<dbReference type="OrthoDB" id="4424890at2"/>
<keyword evidence="1" id="KW-0812">Transmembrane</keyword>
<dbReference type="KEGG" id="cthd:CDO33_15685"/>
<keyword evidence="1" id="KW-0472">Membrane</keyword>
<feature type="transmembrane region" description="Helical" evidence="1">
    <location>
        <begin position="328"/>
        <end position="348"/>
    </location>
</feature>
<gene>
    <name evidence="2" type="ORF">CDQ84_07050</name>
</gene>
<keyword evidence="1" id="KW-1133">Transmembrane helix</keyword>
<organism evidence="2 3">
    <name type="scientific">Clostridium thermosuccinogenes</name>
    <dbReference type="NCBI Taxonomy" id="84032"/>
    <lineage>
        <taxon>Bacteria</taxon>
        <taxon>Bacillati</taxon>
        <taxon>Bacillota</taxon>
        <taxon>Clostridia</taxon>
        <taxon>Eubacteriales</taxon>
        <taxon>Clostridiaceae</taxon>
        <taxon>Clostridium</taxon>
    </lineage>
</organism>
<reference evidence="2 3" key="1">
    <citation type="submission" date="2017-06" db="EMBL/GenBank/DDBJ databases">
        <title>Investigating the central metabolism of Clostridium thermosuccinogenes.</title>
        <authorList>
            <person name="Koendjbiharie J.G."/>
            <person name="van Kranenburg R."/>
        </authorList>
    </citation>
    <scope>NUCLEOTIDE SEQUENCE [LARGE SCALE GENOMIC DNA]</scope>
    <source>
        <strain evidence="2 3">DSM 5806</strain>
    </source>
</reference>
<keyword evidence="3" id="KW-1185">Reference proteome</keyword>
<sequence>MTGDFKNAFKVSCVYAASIIGAGFASGQEIVQFFTRYFEGGFYGILVAGALFAALGCVILDKVYKERIQSFDEFLIPAVGWLPGRIMSFVSTLFMLSVLIIMIAGAGRVIQDKLSVPFNYGITIMAFLCMMAILWDIKGVLALSSFIMPVLTLGIIIIGISVLIYPDSSEAFSPISFLHDVRYNWLASSLLYVGYNSIISISIMCSLLPNLKSRRVAIIGGLSGGLLLGLIALILNTVIMVFAPGILGKELPVLEITKKYGNFVSNIYAALLWLAMLISAVTSGYCFIDRLTARIKINKKLATLLFFPLTIPLAGMGFSNLISMLYPVFGYFGLFLTIAALIWGLRLNPGLKVKKSKKGV</sequence>
<evidence type="ECO:0000313" key="2">
    <source>
        <dbReference type="EMBL" id="PNU00090.1"/>
    </source>
</evidence>
<evidence type="ECO:0000313" key="3">
    <source>
        <dbReference type="Proteomes" id="UP000236151"/>
    </source>
</evidence>
<feature type="transmembrane region" description="Helical" evidence="1">
    <location>
        <begin position="300"/>
        <end position="322"/>
    </location>
</feature>
<dbReference type="PANTHER" id="PTHR37814">
    <property type="entry name" value="CONSERVED MEMBRANE PROTEIN"/>
    <property type="match status" value="1"/>
</dbReference>
<feature type="transmembrane region" description="Helical" evidence="1">
    <location>
        <begin position="85"/>
        <end position="106"/>
    </location>
</feature>
<dbReference type="AlphaFoldDB" id="A0A2K2FMT6"/>
<dbReference type="InterPro" id="IPR038728">
    <property type="entry name" value="YkvI-like"/>
</dbReference>
<feature type="transmembrane region" description="Helical" evidence="1">
    <location>
        <begin position="118"/>
        <end position="135"/>
    </location>
</feature>
<protein>
    <recommendedName>
        <fullName evidence="4">Transporter</fullName>
    </recommendedName>
</protein>
<name>A0A2K2FMT6_9CLOT</name>